<name>A0A5X7KA85_SALET</name>
<comment type="caution">
    <text evidence="1">The sequence shown here is derived from an EMBL/GenBank/DDBJ whole genome shotgun (WGS) entry which is preliminary data.</text>
</comment>
<organism evidence="1">
    <name type="scientific">Salmonella enterica subsp. enterica serovar Strasbourg</name>
    <dbReference type="NCBI Taxonomy" id="682796"/>
    <lineage>
        <taxon>Bacteria</taxon>
        <taxon>Pseudomonadati</taxon>
        <taxon>Pseudomonadota</taxon>
        <taxon>Gammaproteobacteria</taxon>
        <taxon>Enterobacterales</taxon>
        <taxon>Enterobacteriaceae</taxon>
        <taxon>Salmonella</taxon>
    </lineage>
</organism>
<accession>A0A5X7KA85</accession>
<dbReference type="EMBL" id="AAHVJI010000085">
    <property type="protein sequence ID" value="ECA7544178.1"/>
    <property type="molecule type" value="Genomic_DNA"/>
</dbReference>
<gene>
    <name evidence="1" type="ORF">EPL59_26040</name>
</gene>
<reference evidence="1" key="1">
    <citation type="submission" date="2019-01" db="EMBL/GenBank/DDBJ databases">
        <authorList>
            <person name="Ashton P.M."/>
            <person name="Dallman T."/>
            <person name="Nair S."/>
            <person name="De Pinna E."/>
            <person name="Peters T."/>
            <person name="Grant K."/>
        </authorList>
    </citation>
    <scope>NUCLEOTIDE SEQUENCE</scope>
    <source>
        <strain evidence="1">660431</strain>
    </source>
</reference>
<protein>
    <submittedName>
        <fullName evidence="1">Uncharacterized protein</fullName>
    </submittedName>
</protein>
<dbReference type="AlphaFoldDB" id="A0A5X7KA85"/>
<sequence length="75" mass="8999">MAEAINTDSKGVAKMFHNAAWGVQTLWFELVIKNRCRYTQKNRYASHKLREKRGSKRVTQLPRVYHRPHWVRLYA</sequence>
<evidence type="ECO:0000313" key="1">
    <source>
        <dbReference type="EMBL" id="ECA7544178.1"/>
    </source>
</evidence>
<proteinExistence type="predicted"/>